<evidence type="ECO:0000313" key="2">
    <source>
        <dbReference type="EMBL" id="RVT58802.1"/>
    </source>
</evidence>
<feature type="transmembrane region" description="Helical" evidence="1">
    <location>
        <begin position="46"/>
        <end position="63"/>
    </location>
</feature>
<dbReference type="EMBL" id="RZTZ01000011">
    <property type="protein sequence ID" value="RVT58802.1"/>
    <property type="molecule type" value="Genomic_DNA"/>
</dbReference>
<protein>
    <recommendedName>
        <fullName evidence="4">DUF3953 domain-containing protein</fullName>
    </recommendedName>
</protein>
<sequence length="66" mass="7546">MKLIGFVIAIISIIIVFFQYNLAVLLFGMALIFFWIDDYKSKNKSVSYIFMTSGFVFIIGILIKGL</sequence>
<proteinExistence type="predicted"/>
<evidence type="ECO:0008006" key="4">
    <source>
        <dbReference type="Google" id="ProtNLM"/>
    </source>
</evidence>
<evidence type="ECO:0000313" key="3">
    <source>
        <dbReference type="Proteomes" id="UP000288024"/>
    </source>
</evidence>
<comment type="caution">
    <text evidence="2">The sequence shown here is derived from an EMBL/GenBank/DDBJ whole genome shotgun (WGS) entry which is preliminary data.</text>
</comment>
<reference evidence="2 3" key="1">
    <citation type="submission" date="2019-01" db="EMBL/GenBank/DDBJ databases">
        <title>Bacillus sp. M5HDSG1-1, whole genome shotgun sequence.</title>
        <authorList>
            <person name="Tuo L."/>
        </authorList>
    </citation>
    <scope>NUCLEOTIDE SEQUENCE [LARGE SCALE GENOMIC DNA]</scope>
    <source>
        <strain evidence="2 3">M5HDSG1-1</strain>
    </source>
</reference>
<dbReference type="AlphaFoldDB" id="A0A437K6F8"/>
<gene>
    <name evidence="2" type="ORF">EM808_20795</name>
</gene>
<feature type="transmembrane region" description="Helical" evidence="1">
    <location>
        <begin position="6"/>
        <end position="34"/>
    </location>
</feature>
<evidence type="ECO:0000256" key="1">
    <source>
        <dbReference type="SAM" id="Phobius"/>
    </source>
</evidence>
<dbReference type="RefSeq" id="WP_127740379.1">
    <property type="nucleotide sequence ID" value="NZ_RZTZ01000011.1"/>
</dbReference>
<organism evidence="2 3">
    <name type="scientific">Niallia taxi</name>
    <dbReference type="NCBI Taxonomy" id="2499688"/>
    <lineage>
        <taxon>Bacteria</taxon>
        <taxon>Bacillati</taxon>
        <taxon>Bacillota</taxon>
        <taxon>Bacilli</taxon>
        <taxon>Bacillales</taxon>
        <taxon>Bacillaceae</taxon>
        <taxon>Niallia</taxon>
    </lineage>
</organism>
<accession>A0A437K6F8</accession>
<dbReference type="Proteomes" id="UP000288024">
    <property type="component" value="Unassembled WGS sequence"/>
</dbReference>
<name>A0A437K6F8_9BACI</name>
<keyword evidence="1" id="KW-0812">Transmembrane</keyword>
<keyword evidence="3" id="KW-1185">Reference proteome</keyword>
<keyword evidence="1" id="KW-1133">Transmembrane helix</keyword>
<keyword evidence="1" id="KW-0472">Membrane</keyword>